<gene>
    <name evidence="1" type="ORF">SAMN02746066_03718</name>
</gene>
<evidence type="ECO:0000313" key="1">
    <source>
        <dbReference type="EMBL" id="SHM87976.1"/>
    </source>
</evidence>
<proteinExistence type="predicted"/>
<evidence type="ECO:0000313" key="2">
    <source>
        <dbReference type="Proteomes" id="UP000184038"/>
    </source>
</evidence>
<sequence>MLCKGCCKKVYPSGMILNMGVGRHAYMLEFGRKASMNRLVDIFSSCETSEFATVKEQYEYFKQWIKSLEEQ</sequence>
<organism evidence="1 2">
    <name type="scientific">Anaerosporobacter mobilis DSM 15930</name>
    <dbReference type="NCBI Taxonomy" id="1120996"/>
    <lineage>
        <taxon>Bacteria</taxon>
        <taxon>Bacillati</taxon>
        <taxon>Bacillota</taxon>
        <taxon>Clostridia</taxon>
        <taxon>Lachnospirales</taxon>
        <taxon>Lachnospiraceae</taxon>
        <taxon>Anaerosporobacter</taxon>
    </lineage>
</organism>
<dbReference type="STRING" id="1120996.SAMN02746066_03718"/>
<dbReference type="RefSeq" id="WP_084139365.1">
    <property type="nucleotide sequence ID" value="NZ_FRCP01000020.1"/>
</dbReference>
<dbReference type="AlphaFoldDB" id="A0A1M7MB55"/>
<dbReference type="Proteomes" id="UP000184038">
    <property type="component" value="Unassembled WGS sequence"/>
</dbReference>
<accession>A0A1M7MB55</accession>
<name>A0A1M7MB55_9FIRM</name>
<dbReference type="EMBL" id="FRCP01000020">
    <property type="protein sequence ID" value="SHM87976.1"/>
    <property type="molecule type" value="Genomic_DNA"/>
</dbReference>
<keyword evidence="2" id="KW-1185">Reference proteome</keyword>
<dbReference type="OrthoDB" id="775526at2"/>
<protein>
    <submittedName>
        <fullName evidence="1">Uncharacterized protein</fullName>
    </submittedName>
</protein>
<reference evidence="1 2" key="1">
    <citation type="submission" date="2016-11" db="EMBL/GenBank/DDBJ databases">
        <authorList>
            <person name="Jaros S."/>
            <person name="Januszkiewicz K."/>
            <person name="Wedrychowicz H."/>
        </authorList>
    </citation>
    <scope>NUCLEOTIDE SEQUENCE [LARGE SCALE GENOMIC DNA]</scope>
    <source>
        <strain evidence="1 2">DSM 15930</strain>
    </source>
</reference>